<accession>A0A4S8LAG7</accession>
<feature type="transmembrane region" description="Helical" evidence="1">
    <location>
        <begin position="266"/>
        <end position="285"/>
    </location>
</feature>
<feature type="transmembrane region" description="Helical" evidence="1">
    <location>
        <begin position="111"/>
        <end position="136"/>
    </location>
</feature>
<protein>
    <submittedName>
        <fullName evidence="2">Uncharacterized protein</fullName>
    </submittedName>
</protein>
<feature type="transmembrane region" description="Helical" evidence="1">
    <location>
        <begin position="38"/>
        <end position="59"/>
    </location>
</feature>
<dbReference type="Proteomes" id="UP000297245">
    <property type="component" value="Unassembled WGS sequence"/>
</dbReference>
<evidence type="ECO:0000313" key="3">
    <source>
        <dbReference type="Proteomes" id="UP000297245"/>
    </source>
</evidence>
<feature type="transmembrane region" description="Helical" evidence="1">
    <location>
        <begin position="305"/>
        <end position="324"/>
    </location>
</feature>
<feature type="transmembrane region" description="Helical" evidence="1">
    <location>
        <begin position="189"/>
        <end position="207"/>
    </location>
</feature>
<evidence type="ECO:0000256" key="1">
    <source>
        <dbReference type="SAM" id="Phobius"/>
    </source>
</evidence>
<dbReference type="EMBL" id="ML179542">
    <property type="protein sequence ID" value="THU85523.1"/>
    <property type="molecule type" value="Genomic_DNA"/>
</dbReference>
<dbReference type="AlphaFoldDB" id="A0A4S8LAG7"/>
<reference evidence="2 3" key="1">
    <citation type="journal article" date="2019" name="Nat. Ecol. Evol.">
        <title>Megaphylogeny resolves global patterns of mushroom evolution.</title>
        <authorList>
            <person name="Varga T."/>
            <person name="Krizsan K."/>
            <person name="Foldi C."/>
            <person name="Dima B."/>
            <person name="Sanchez-Garcia M."/>
            <person name="Sanchez-Ramirez S."/>
            <person name="Szollosi G.J."/>
            <person name="Szarkandi J.G."/>
            <person name="Papp V."/>
            <person name="Albert L."/>
            <person name="Andreopoulos W."/>
            <person name="Angelini C."/>
            <person name="Antonin V."/>
            <person name="Barry K.W."/>
            <person name="Bougher N.L."/>
            <person name="Buchanan P."/>
            <person name="Buyck B."/>
            <person name="Bense V."/>
            <person name="Catcheside P."/>
            <person name="Chovatia M."/>
            <person name="Cooper J."/>
            <person name="Damon W."/>
            <person name="Desjardin D."/>
            <person name="Finy P."/>
            <person name="Geml J."/>
            <person name="Haridas S."/>
            <person name="Hughes K."/>
            <person name="Justo A."/>
            <person name="Karasinski D."/>
            <person name="Kautmanova I."/>
            <person name="Kiss B."/>
            <person name="Kocsube S."/>
            <person name="Kotiranta H."/>
            <person name="LaButti K.M."/>
            <person name="Lechner B.E."/>
            <person name="Liimatainen K."/>
            <person name="Lipzen A."/>
            <person name="Lukacs Z."/>
            <person name="Mihaltcheva S."/>
            <person name="Morgado L.N."/>
            <person name="Niskanen T."/>
            <person name="Noordeloos M.E."/>
            <person name="Ohm R.A."/>
            <person name="Ortiz-Santana B."/>
            <person name="Ovrebo C."/>
            <person name="Racz N."/>
            <person name="Riley R."/>
            <person name="Savchenko A."/>
            <person name="Shiryaev A."/>
            <person name="Soop K."/>
            <person name="Spirin V."/>
            <person name="Szebenyi C."/>
            <person name="Tomsovsky M."/>
            <person name="Tulloss R.E."/>
            <person name="Uehling J."/>
            <person name="Grigoriev I.V."/>
            <person name="Vagvolgyi C."/>
            <person name="Papp T."/>
            <person name="Martin F.M."/>
            <person name="Miettinen O."/>
            <person name="Hibbett D.S."/>
            <person name="Nagy L.G."/>
        </authorList>
    </citation>
    <scope>NUCLEOTIDE SEQUENCE [LARGE SCALE GENOMIC DNA]</scope>
    <source>
        <strain evidence="2 3">CBS 962.96</strain>
    </source>
</reference>
<name>A0A4S8LAG7_DENBC</name>
<gene>
    <name evidence="2" type="ORF">K435DRAFT_805828</name>
</gene>
<keyword evidence="1" id="KW-1133">Transmembrane helix</keyword>
<keyword evidence="3" id="KW-1185">Reference proteome</keyword>
<feature type="transmembrane region" description="Helical" evidence="1">
    <location>
        <begin position="80"/>
        <end position="99"/>
    </location>
</feature>
<sequence>MSFRNFLTQCLTFLVIFSLLLCDTALILLPIYDSNRYAYASIPAIILTIYHVAVILAAIRSPLLGETFKSLRTRKTLSAVALLLCSFFTLVAAGLQIWVHVDPNAEDKFRVYNIVQGLTIGIVMVMQIVAIAYIAWGCSEVEIREGAIRLREDEPVPEFDDNEAQETQLPPTSSDTLALDPERPISMRFLAASAINTLMLCNLAYDYKDTTNIIITIFLLVHHFILIISSFDYVRVDRETGVVTRETFYVHNKISIVLRSSLAKKVFVGLIFVLAILLGGGTGLAFNKYVFLRRQHPEDAYVGGILAQAILQMVETVALLGVGIHSWARMRREMSGGGAMVLPEEEEGLQAS</sequence>
<keyword evidence="1" id="KW-0472">Membrane</keyword>
<proteinExistence type="predicted"/>
<feature type="transmembrane region" description="Helical" evidence="1">
    <location>
        <begin position="213"/>
        <end position="234"/>
    </location>
</feature>
<dbReference type="OrthoDB" id="10553682at2759"/>
<organism evidence="2 3">
    <name type="scientific">Dendrothele bispora (strain CBS 962.96)</name>
    <dbReference type="NCBI Taxonomy" id="1314807"/>
    <lineage>
        <taxon>Eukaryota</taxon>
        <taxon>Fungi</taxon>
        <taxon>Dikarya</taxon>
        <taxon>Basidiomycota</taxon>
        <taxon>Agaricomycotina</taxon>
        <taxon>Agaricomycetes</taxon>
        <taxon>Agaricomycetidae</taxon>
        <taxon>Agaricales</taxon>
        <taxon>Agaricales incertae sedis</taxon>
        <taxon>Dendrothele</taxon>
    </lineage>
</organism>
<evidence type="ECO:0000313" key="2">
    <source>
        <dbReference type="EMBL" id="THU85523.1"/>
    </source>
</evidence>
<keyword evidence="1" id="KW-0812">Transmembrane</keyword>